<evidence type="ECO:0000256" key="1">
    <source>
        <dbReference type="SAM" id="Phobius"/>
    </source>
</evidence>
<evidence type="ECO:0000313" key="3">
    <source>
        <dbReference type="Proteomes" id="UP000077069"/>
    </source>
</evidence>
<keyword evidence="3" id="KW-1185">Reference proteome</keyword>
<reference evidence="2 3" key="1">
    <citation type="submission" date="2016-05" db="EMBL/GenBank/DDBJ databases">
        <title>Comparative analysis of secretome profiles of manganese(II)-oxidizing ascomycete fungi.</title>
        <authorList>
            <consortium name="DOE Joint Genome Institute"/>
            <person name="Zeiner C.A."/>
            <person name="Purvine S.O."/>
            <person name="Zink E.M."/>
            <person name="Wu S."/>
            <person name="Pasa-Tolic L."/>
            <person name="Chaput D.L."/>
            <person name="Haridas S."/>
            <person name="Grigoriev I.V."/>
            <person name="Santelli C.M."/>
            <person name="Hansel C.M."/>
        </authorList>
    </citation>
    <scope>NUCLEOTIDE SEQUENCE [LARGE SCALE GENOMIC DNA]</scope>
    <source>
        <strain evidence="2 3">AP3s5-JAC2a</strain>
    </source>
</reference>
<sequence>MQLPGKLRLLTRHPPSPLNYLATFTSVSSPLSWLFRADSDVCQALSFAVKQSQSVRTMVPLLAPSLMIARAGASSCFKSIISIVLYYLSRQKRGALRPTRATRAPIGRWPIHFLK</sequence>
<feature type="transmembrane region" description="Helical" evidence="1">
    <location>
        <begin position="67"/>
        <end position="88"/>
    </location>
</feature>
<proteinExistence type="predicted"/>
<keyword evidence="1" id="KW-0472">Membrane</keyword>
<name>A0A177CF26_9PLEO</name>
<evidence type="ECO:0000313" key="2">
    <source>
        <dbReference type="EMBL" id="OAG05532.1"/>
    </source>
</evidence>
<dbReference type="RefSeq" id="XP_018035897.1">
    <property type="nucleotide sequence ID" value="XM_018187189.1"/>
</dbReference>
<gene>
    <name evidence="2" type="ORF">CC84DRAFT_724762</name>
</gene>
<organism evidence="2 3">
    <name type="scientific">Paraphaeosphaeria sporulosa</name>
    <dbReference type="NCBI Taxonomy" id="1460663"/>
    <lineage>
        <taxon>Eukaryota</taxon>
        <taxon>Fungi</taxon>
        <taxon>Dikarya</taxon>
        <taxon>Ascomycota</taxon>
        <taxon>Pezizomycotina</taxon>
        <taxon>Dothideomycetes</taxon>
        <taxon>Pleosporomycetidae</taxon>
        <taxon>Pleosporales</taxon>
        <taxon>Massarineae</taxon>
        <taxon>Didymosphaeriaceae</taxon>
        <taxon>Paraphaeosphaeria</taxon>
    </lineage>
</organism>
<dbReference type="GeneID" id="28770675"/>
<protein>
    <submittedName>
        <fullName evidence="2">Uncharacterized protein</fullName>
    </submittedName>
</protein>
<dbReference type="Proteomes" id="UP000077069">
    <property type="component" value="Unassembled WGS sequence"/>
</dbReference>
<keyword evidence="1" id="KW-1133">Transmembrane helix</keyword>
<dbReference type="EMBL" id="KV441552">
    <property type="protein sequence ID" value="OAG05532.1"/>
    <property type="molecule type" value="Genomic_DNA"/>
</dbReference>
<keyword evidence="1" id="KW-0812">Transmembrane</keyword>
<accession>A0A177CF26</accession>
<dbReference type="AlphaFoldDB" id="A0A177CF26"/>
<dbReference type="InParanoid" id="A0A177CF26"/>